<sequence>MAAKTLGLDLNSKRQRKLSDYPYKEDYRARWNDNDMYHHVNNPVYGVLIDSVINSYLISKCGYSTSEATQIGLVGNSYCDFFGSAQYPGMLYIGLRVVKMGKSSLTYECGIFQEGSESVKAVGGFTQIWRERKDYKPTAEGIPANIRQGLQPLLKGSEQGPSDQAKL</sequence>
<dbReference type="OrthoDB" id="2420454at2759"/>
<accession>A0A6J3MJD9</accession>
<dbReference type="CDD" id="cd00586">
    <property type="entry name" value="4HBT"/>
    <property type="match status" value="1"/>
</dbReference>
<dbReference type="InterPro" id="IPR006683">
    <property type="entry name" value="Thioestr_dom"/>
</dbReference>
<proteinExistence type="inferred from homology"/>
<feature type="domain" description="Thioesterase" evidence="3">
    <location>
        <begin position="38"/>
        <end position="118"/>
    </location>
</feature>
<reference evidence="5" key="1">
    <citation type="submission" date="2020-01" db="EMBL/GenBank/DDBJ databases">
        <authorList>
            <consortium name="DOE Joint Genome Institute"/>
            <person name="Haridas S."/>
            <person name="Albert R."/>
            <person name="Binder M."/>
            <person name="Bloem J."/>
            <person name="Labutti K."/>
            <person name="Salamov A."/>
            <person name="Andreopoulos B."/>
            <person name="Baker S.E."/>
            <person name="Barry K."/>
            <person name="Bills G."/>
            <person name="Bluhm B.H."/>
            <person name="Cannon C."/>
            <person name="Castanera R."/>
            <person name="Culley D.E."/>
            <person name="Daum C."/>
            <person name="Ezra D."/>
            <person name="Gonzalez J.B."/>
            <person name="Henrissat B."/>
            <person name="Kuo A."/>
            <person name="Liang C."/>
            <person name="Lipzen A."/>
            <person name="Lutzoni F."/>
            <person name="Magnuson J."/>
            <person name="Mondo S."/>
            <person name="Nolan M."/>
            <person name="Ohm R."/>
            <person name="Pangilinan J."/>
            <person name="Park H.-J."/>
            <person name="Ramirez L."/>
            <person name="Alfaro M."/>
            <person name="Sun H."/>
            <person name="Tritt A."/>
            <person name="Yoshinaga Y."/>
            <person name="Zwiers L.-H."/>
            <person name="Turgeon B.G."/>
            <person name="Goodwin S.B."/>
            <person name="Spatafora J.W."/>
            <person name="Crous P.W."/>
            <person name="Grigoriev I.V."/>
        </authorList>
    </citation>
    <scope>NUCLEOTIDE SEQUENCE</scope>
    <source>
        <strain evidence="5">CBS 342.82</strain>
    </source>
</reference>
<dbReference type="GeneID" id="54358236"/>
<reference evidence="5" key="2">
    <citation type="submission" date="2020-04" db="EMBL/GenBank/DDBJ databases">
        <authorList>
            <consortium name="NCBI Genome Project"/>
        </authorList>
    </citation>
    <scope>NUCLEOTIDE SEQUENCE</scope>
    <source>
        <strain evidence="5">CBS 342.82</strain>
    </source>
</reference>
<reference evidence="5" key="3">
    <citation type="submission" date="2025-08" db="UniProtKB">
        <authorList>
            <consortium name="RefSeq"/>
        </authorList>
    </citation>
    <scope>IDENTIFICATION</scope>
    <source>
        <strain evidence="5">CBS 342.82</strain>
    </source>
</reference>
<protein>
    <submittedName>
        <fullName evidence="5">Thioesterase/thiol ester dehydrase-isomerase</fullName>
    </submittedName>
</protein>
<keyword evidence="2" id="KW-0378">Hydrolase</keyword>
<dbReference type="Proteomes" id="UP000504637">
    <property type="component" value="Unplaced"/>
</dbReference>
<evidence type="ECO:0000313" key="4">
    <source>
        <dbReference type="Proteomes" id="UP000504637"/>
    </source>
</evidence>
<dbReference type="GO" id="GO:0047617">
    <property type="term" value="F:fatty acyl-CoA hydrolase activity"/>
    <property type="evidence" value="ECO:0007669"/>
    <property type="project" value="TreeGrafter"/>
</dbReference>
<keyword evidence="4" id="KW-1185">Reference proteome</keyword>
<organism evidence="5">
    <name type="scientific">Dissoconium aciculare CBS 342.82</name>
    <dbReference type="NCBI Taxonomy" id="1314786"/>
    <lineage>
        <taxon>Eukaryota</taxon>
        <taxon>Fungi</taxon>
        <taxon>Dikarya</taxon>
        <taxon>Ascomycota</taxon>
        <taxon>Pezizomycotina</taxon>
        <taxon>Dothideomycetes</taxon>
        <taxon>Dothideomycetidae</taxon>
        <taxon>Mycosphaerellales</taxon>
        <taxon>Dissoconiaceae</taxon>
        <taxon>Dissoconium</taxon>
    </lineage>
</organism>
<evidence type="ECO:0000256" key="2">
    <source>
        <dbReference type="ARBA" id="ARBA00022801"/>
    </source>
</evidence>
<evidence type="ECO:0000313" key="5">
    <source>
        <dbReference type="RefSeq" id="XP_033464895.1"/>
    </source>
</evidence>
<evidence type="ECO:0000259" key="3">
    <source>
        <dbReference type="Pfam" id="PF03061"/>
    </source>
</evidence>
<name>A0A6J3MJD9_9PEZI</name>
<dbReference type="PANTHER" id="PTHR31793:SF27">
    <property type="entry name" value="NOVEL THIOESTERASE SUPERFAMILY DOMAIN AND SAPOSIN A-TYPE DOMAIN CONTAINING PROTEIN (0610012H03RIK)"/>
    <property type="match status" value="1"/>
</dbReference>
<gene>
    <name evidence="5" type="ORF">K489DRAFT_30172</name>
</gene>
<evidence type="ECO:0000256" key="1">
    <source>
        <dbReference type="ARBA" id="ARBA00005953"/>
    </source>
</evidence>
<comment type="similarity">
    <text evidence="1">Belongs to the 4-hydroxybenzoyl-CoA thioesterase family.</text>
</comment>
<dbReference type="InterPro" id="IPR050563">
    <property type="entry name" value="4-hydroxybenzoyl-CoA_TE"/>
</dbReference>
<dbReference type="Pfam" id="PF03061">
    <property type="entry name" value="4HBT"/>
    <property type="match status" value="1"/>
</dbReference>
<dbReference type="InterPro" id="IPR029069">
    <property type="entry name" value="HotDog_dom_sf"/>
</dbReference>
<dbReference type="Gene3D" id="3.10.129.10">
    <property type="entry name" value="Hotdog Thioesterase"/>
    <property type="match status" value="1"/>
</dbReference>
<dbReference type="PANTHER" id="PTHR31793">
    <property type="entry name" value="4-HYDROXYBENZOYL-COA THIOESTERASE FAMILY MEMBER"/>
    <property type="match status" value="1"/>
</dbReference>
<dbReference type="RefSeq" id="XP_033464895.1">
    <property type="nucleotide sequence ID" value="XM_033600436.1"/>
</dbReference>
<dbReference type="SUPFAM" id="SSF54637">
    <property type="entry name" value="Thioesterase/thiol ester dehydrase-isomerase"/>
    <property type="match status" value="1"/>
</dbReference>
<dbReference type="AlphaFoldDB" id="A0A6J3MJD9"/>